<comment type="caution">
    <text evidence="6">The sequence shown here is derived from an EMBL/GenBank/DDBJ whole genome shotgun (WGS) entry which is preliminary data.</text>
</comment>
<dbReference type="PRINTS" id="PR00039">
    <property type="entry name" value="HTHLYSR"/>
</dbReference>
<keyword evidence="4" id="KW-0804">Transcription</keyword>
<dbReference type="Gene3D" id="3.40.190.10">
    <property type="entry name" value="Periplasmic binding protein-like II"/>
    <property type="match status" value="2"/>
</dbReference>
<feature type="domain" description="HTH lysR-type" evidence="5">
    <location>
        <begin position="85"/>
        <end position="142"/>
    </location>
</feature>
<dbReference type="RefSeq" id="WP_094453835.1">
    <property type="nucleotide sequence ID" value="NZ_NOXU01000021.1"/>
</dbReference>
<accession>A0A255Z5F9</accession>
<dbReference type="PANTHER" id="PTHR30126:SF98">
    <property type="entry name" value="HTH-TYPE TRANSCRIPTIONAL ACTIVATOR BAUR"/>
    <property type="match status" value="1"/>
</dbReference>
<protein>
    <submittedName>
        <fullName evidence="6">LysR family transcriptional regulator</fullName>
    </submittedName>
</protein>
<feature type="domain" description="HTH lysR-type" evidence="5">
    <location>
        <begin position="6"/>
        <end position="63"/>
    </location>
</feature>
<name>A0A255Z5F9_9PROT</name>
<dbReference type="Gene3D" id="1.10.10.10">
    <property type="entry name" value="Winged helix-like DNA-binding domain superfamily/Winged helix DNA-binding domain"/>
    <property type="match status" value="2"/>
</dbReference>
<dbReference type="InterPro" id="IPR005119">
    <property type="entry name" value="LysR_subst-bd"/>
</dbReference>
<evidence type="ECO:0000256" key="4">
    <source>
        <dbReference type="ARBA" id="ARBA00023163"/>
    </source>
</evidence>
<evidence type="ECO:0000256" key="1">
    <source>
        <dbReference type="ARBA" id="ARBA00009437"/>
    </source>
</evidence>
<dbReference type="InterPro" id="IPR000847">
    <property type="entry name" value="LysR_HTH_N"/>
</dbReference>
<reference evidence="6 7" key="1">
    <citation type="submission" date="2017-07" db="EMBL/GenBank/DDBJ databases">
        <title>Niveispirillum cyanobacteriorum sp. nov., isolated from cyanobacterial aggregates in a eutrophic lake.</title>
        <authorList>
            <person name="Cai H."/>
        </authorList>
    </citation>
    <scope>NUCLEOTIDE SEQUENCE [LARGE SCALE GENOMIC DNA]</scope>
    <source>
        <strain evidence="7">TH1-14</strain>
    </source>
</reference>
<keyword evidence="2" id="KW-0805">Transcription regulation</keyword>
<evidence type="ECO:0000256" key="2">
    <source>
        <dbReference type="ARBA" id="ARBA00023015"/>
    </source>
</evidence>
<dbReference type="Proteomes" id="UP000216998">
    <property type="component" value="Unassembled WGS sequence"/>
</dbReference>
<organism evidence="6 7">
    <name type="scientific">Niveispirillum lacus</name>
    <dbReference type="NCBI Taxonomy" id="1981099"/>
    <lineage>
        <taxon>Bacteria</taxon>
        <taxon>Pseudomonadati</taxon>
        <taxon>Pseudomonadota</taxon>
        <taxon>Alphaproteobacteria</taxon>
        <taxon>Rhodospirillales</taxon>
        <taxon>Azospirillaceae</taxon>
        <taxon>Niveispirillum</taxon>
    </lineage>
</organism>
<dbReference type="GO" id="GO:0003700">
    <property type="term" value="F:DNA-binding transcription factor activity"/>
    <property type="evidence" value="ECO:0007669"/>
    <property type="project" value="InterPro"/>
</dbReference>
<keyword evidence="3" id="KW-0238">DNA-binding</keyword>
<keyword evidence="7" id="KW-1185">Reference proteome</keyword>
<dbReference type="InterPro" id="IPR036388">
    <property type="entry name" value="WH-like_DNA-bd_sf"/>
</dbReference>
<dbReference type="GO" id="GO:0000976">
    <property type="term" value="F:transcription cis-regulatory region binding"/>
    <property type="evidence" value="ECO:0007669"/>
    <property type="project" value="TreeGrafter"/>
</dbReference>
<dbReference type="SUPFAM" id="SSF46785">
    <property type="entry name" value="Winged helix' DNA-binding domain"/>
    <property type="match status" value="2"/>
</dbReference>
<dbReference type="OrthoDB" id="7840053at2"/>
<dbReference type="PANTHER" id="PTHR30126">
    <property type="entry name" value="HTH-TYPE TRANSCRIPTIONAL REGULATOR"/>
    <property type="match status" value="1"/>
</dbReference>
<comment type="similarity">
    <text evidence="1">Belongs to the LysR transcriptional regulatory family.</text>
</comment>
<dbReference type="AlphaFoldDB" id="A0A255Z5F9"/>
<dbReference type="Pfam" id="PF00126">
    <property type="entry name" value="HTH_1"/>
    <property type="match status" value="2"/>
</dbReference>
<dbReference type="EMBL" id="NOXU01000021">
    <property type="protein sequence ID" value="OYQ36662.1"/>
    <property type="molecule type" value="Genomic_DNA"/>
</dbReference>
<dbReference type="SUPFAM" id="SSF53850">
    <property type="entry name" value="Periplasmic binding protein-like II"/>
    <property type="match status" value="1"/>
</dbReference>
<gene>
    <name evidence="6" type="ORF">CHU95_03615</name>
</gene>
<evidence type="ECO:0000256" key="3">
    <source>
        <dbReference type="ARBA" id="ARBA00023125"/>
    </source>
</evidence>
<proteinExistence type="inferred from homology"/>
<dbReference type="InterPro" id="IPR036390">
    <property type="entry name" value="WH_DNA-bd_sf"/>
</dbReference>
<evidence type="ECO:0000313" key="7">
    <source>
        <dbReference type="Proteomes" id="UP000216998"/>
    </source>
</evidence>
<evidence type="ECO:0000313" key="6">
    <source>
        <dbReference type="EMBL" id="OYQ36662.1"/>
    </source>
</evidence>
<dbReference type="Pfam" id="PF03466">
    <property type="entry name" value="LysR_substrate"/>
    <property type="match status" value="1"/>
</dbReference>
<evidence type="ECO:0000259" key="5">
    <source>
        <dbReference type="PROSITE" id="PS50931"/>
    </source>
</evidence>
<dbReference type="PROSITE" id="PS50931">
    <property type="entry name" value="HTH_LYSR"/>
    <property type="match status" value="2"/>
</dbReference>
<sequence>MQIWNLNLRHVRAALEVMRRGSISAAAQAVALTQPAVTQGLARLERELGRSLFERRADGMEMTGAARLVQPRFEAALAHIGSPRVTMAQVRALILVGGAGSLVEAGQAGGLSQPTLHRAIKDLSLALRRNLIERRGRGVALTEAGHRTLRAFRLARAELVAALTELHALDGVEVGRVAVGAMPLSRARLLPGAVASFHRAHPGITITIAEGSHAELIEPLRDGDLDLLIGALRLDHPPVDVEQRALFDDQPVIFARPGHPILSRTDPWTALADYPWVVPAIGTPLRSQWEAMFRAGGLSAPAVPIECGSVMTVRQLIRDSDFLTLLSPDQLSVELQAGVVAQVGAAPGDLRRTIGITTRTGWRPTPIQADFIAALVAAAQGISKTIS</sequence>